<evidence type="ECO:0000313" key="5">
    <source>
        <dbReference type="EMBL" id="OGE29685.1"/>
    </source>
</evidence>
<dbReference type="GO" id="GO:0006412">
    <property type="term" value="P:translation"/>
    <property type="evidence" value="ECO:0007669"/>
    <property type="project" value="UniProtKB-UniRule"/>
</dbReference>
<accession>A0A1F5JM40</accession>
<dbReference type="AlphaFoldDB" id="A0A1F5JM40"/>
<organism evidence="5 6">
    <name type="scientific">Candidatus Daviesbacteria bacterium RIFCSPHIGHO2_01_FULL_40_11</name>
    <dbReference type="NCBI Taxonomy" id="1797762"/>
    <lineage>
        <taxon>Bacteria</taxon>
        <taxon>Candidatus Daviesiibacteriota</taxon>
    </lineage>
</organism>
<gene>
    <name evidence="4" type="primary">rplW</name>
    <name evidence="5" type="ORF">A2867_01695</name>
</gene>
<evidence type="ECO:0000256" key="3">
    <source>
        <dbReference type="ARBA" id="ARBA00023274"/>
    </source>
</evidence>
<keyword evidence="2 4" id="KW-0689">Ribosomal protein</keyword>
<keyword evidence="4" id="KW-0699">rRNA-binding</keyword>
<reference evidence="5 6" key="1">
    <citation type="journal article" date="2016" name="Nat. Commun.">
        <title>Thousands of microbial genomes shed light on interconnected biogeochemical processes in an aquifer system.</title>
        <authorList>
            <person name="Anantharaman K."/>
            <person name="Brown C.T."/>
            <person name="Hug L.A."/>
            <person name="Sharon I."/>
            <person name="Castelle C.J."/>
            <person name="Probst A.J."/>
            <person name="Thomas B.C."/>
            <person name="Singh A."/>
            <person name="Wilkins M.J."/>
            <person name="Karaoz U."/>
            <person name="Brodie E.L."/>
            <person name="Williams K.H."/>
            <person name="Hubbard S.S."/>
            <person name="Banfield J.F."/>
        </authorList>
    </citation>
    <scope>NUCLEOTIDE SEQUENCE [LARGE SCALE GENOMIC DNA]</scope>
</reference>
<protein>
    <recommendedName>
        <fullName evidence="4">Large ribosomal subunit protein uL23</fullName>
    </recommendedName>
</protein>
<proteinExistence type="inferred from homology"/>
<comment type="function">
    <text evidence="4">One of the early assembly proteins it binds 23S rRNA. One of the proteins that surrounds the polypeptide exit tunnel on the outside of the ribosome. Forms the main docking site for trigger factor binding to the ribosome.</text>
</comment>
<evidence type="ECO:0000256" key="1">
    <source>
        <dbReference type="ARBA" id="ARBA00006700"/>
    </source>
</evidence>
<dbReference type="InterPro" id="IPR012677">
    <property type="entry name" value="Nucleotide-bd_a/b_plait_sf"/>
</dbReference>
<dbReference type="EMBL" id="MFCP01000002">
    <property type="protein sequence ID" value="OGE29685.1"/>
    <property type="molecule type" value="Genomic_DNA"/>
</dbReference>
<dbReference type="SUPFAM" id="SSF54189">
    <property type="entry name" value="Ribosomal proteins S24e, L23 and L15e"/>
    <property type="match status" value="1"/>
</dbReference>
<dbReference type="Pfam" id="PF00276">
    <property type="entry name" value="Ribosomal_L23"/>
    <property type="match status" value="1"/>
</dbReference>
<sequence>MIVLKRPVITEKSMKLAQSGLYTFEIGKDATKPMVAKEVAKRFNVKVLEVKVVNVKGKTRQQKRVRKVYNLPGFKKALVQVKKGEKIAIFETPKEEVTVTTAENEPVKLKEKKDILGRTRVKVERSAVGAAPTTQRKVITGK</sequence>
<comment type="caution">
    <text evidence="5">The sequence shown here is derived from an EMBL/GenBank/DDBJ whole genome shotgun (WGS) entry which is preliminary data.</text>
</comment>
<dbReference type="GO" id="GO:0019843">
    <property type="term" value="F:rRNA binding"/>
    <property type="evidence" value="ECO:0007669"/>
    <property type="project" value="UniProtKB-UniRule"/>
</dbReference>
<dbReference type="GO" id="GO:0003735">
    <property type="term" value="F:structural constituent of ribosome"/>
    <property type="evidence" value="ECO:0007669"/>
    <property type="project" value="InterPro"/>
</dbReference>
<keyword evidence="3 4" id="KW-0687">Ribonucleoprotein</keyword>
<evidence type="ECO:0000313" key="6">
    <source>
        <dbReference type="Proteomes" id="UP000177555"/>
    </source>
</evidence>
<evidence type="ECO:0000256" key="4">
    <source>
        <dbReference type="HAMAP-Rule" id="MF_01369"/>
    </source>
</evidence>
<comment type="similarity">
    <text evidence="1 4">Belongs to the universal ribosomal protein uL23 family.</text>
</comment>
<dbReference type="GO" id="GO:0005840">
    <property type="term" value="C:ribosome"/>
    <property type="evidence" value="ECO:0007669"/>
    <property type="project" value="UniProtKB-KW"/>
</dbReference>
<dbReference type="Proteomes" id="UP000177555">
    <property type="component" value="Unassembled WGS sequence"/>
</dbReference>
<keyword evidence="4" id="KW-0694">RNA-binding</keyword>
<dbReference type="GO" id="GO:1990904">
    <property type="term" value="C:ribonucleoprotein complex"/>
    <property type="evidence" value="ECO:0007669"/>
    <property type="project" value="UniProtKB-KW"/>
</dbReference>
<dbReference type="InterPro" id="IPR012678">
    <property type="entry name" value="Ribosomal_uL23/eL15/eS24_sf"/>
</dbReference>
<dbReference type="InterPro" id="IPR013025">
    <property type="entry name" value="Ribosomal_uL23-like"/>
</dbReference>
<dbReference type="HAMAP" id="MF_01369_B">
    <property type="entry name" value="Ribosomal_uL23_B"/>
    <property type="match status" value="1"/>
</dbReference>
<comment type="subunit">
    <text evidence="4">Part of the 50S ribosomal subunit. Contacts protein L29, and trigger factor when it is bound to the ribosome.</text>
</comment>
<name>A0A1F5JM40_9BACT</name>
<evidence type="ECO:0000256" key="2">
    <source>
        <dbReference type="ARBA" id="ARBA00022980"/>
    </source>
</evidence>
<dbReference type="Gene3D" id="3.30.70.330">
    <property type="match status" value="1"/>
</dbReference>